<dbReference type="GO" id="GO:0071111">
    <property type="term" value="F:cyclic-guanylate-specific phosphodiesterase activity"/>
    <property type="evidence" value="ECO:0007669"/>
    <property type="project" value="InterPro"/>
</dbReference>
<dbReference type="InterPro" id="IPR001633">
    <property type="entry name" value="EAL_dom"/>
</dbReference>
<evidence type="ECO:0000256" key="1">
    <source>
        <dbReference type="SAM" id="MobiDB-lite"/>
    </source>
</evidence>
<evidence type="ECO:0000259" key="2">
    <source>
        <dbReference type="PROSITE" id="PS50883"/>
    </source>
</evidence>
<dbReference type="PROSITE" id="PS50883">
    <property type="entry name" value="EAL"/>
    <property type="match status" value="1"/>
</dbReference>
<name>A0A849A9X1_9ACTN</name>
<dbReference type="SMART" id="SM00052">
    <property type="entry name" value="EAL"/>
    <property type="match status" value="1"/>
</dbReference>
<proteinExistence type="predicted"/>
<protein>
    <submittedName>
        <fullName evidence="3">EAL domain-containing protein</fullName>
    </submittedName>
</protein>
<dbReference type="CDD" id="cd01948">
    <property type="entry name" value="EAL"/>
    <property type="match status" value="1"/>
</dbReference>
<feature type="domain" description="EAL" evidence="2">
    <location>
        <begin position="25"/>
        <end position="292"/>
    </location>
</feature>
<keyword evidence="4" id="KW-1185">Reference proteome</keyword>
<dbReference type="PANTHER" id="PTHR33121:SF70">
    <property type="entry name" value="SIGNALING PROTEIN YKOW"/>
    <property type="match status" value="1"/>
</dbReference>
<dbReference type="InterPro" id="IPR035919">
    <property type="entry name" value="EAL_sf"/>
</dbReference>
<evidence type="ECO:0000313" key="4">
    <source>
        <dbReference type="Proteomes" id="UP000562984"/>
    </source>
</evidence>
<reference evidence="3 4" key="1">
    <citation type="submission" date="2020-05" db="EMBL/GenBank/DDBJ databases">
        <title>Nakamurella sp. DB0629 isolated from air conditioner.</title>
        <authorList>
            <person name="Kim D.H."/>
            <person name="Kim D.-U."/>
        </authorList>
    </citation>
    <scope>NUCLEOTIDE SEQUENCE [LARGE SCALE GENOMIC DNA]</scope>
    <source>
        <strain evidence="3 4">DB0629</strain>
    </source>
</reference>
<evidence type="ECO:0000313" key="3">
    <source>
        <dbReference type="EMBL" id="NNG36406.1"/>
    </source>
</evidence>
<feature type="region of interest" description="Disordered" evidence="1">
    <location>
        <begin position="1"/>
        <end position="69"/>
    </location>
</feature>
<sequence length="307" mass="32645">MSSGRRVLRTGQEASDARHSNDDARNANCRNGKAGIHAGGRDSLTGLPADPAPAASGQDAGGGRGAGPLARWRHPLRGVVSPDVFVQQFGRNGQAARLFTGVVHLVACQVKELGGIGVPVAVNIDGEVTQHRQWHRDFLELLAVEDLPPTAVTLELTERIDPAGRPAWWYAAFDELAAAGVRLALDDVGHGIDRTELLMRLPIATVKLDRSILDQVCRLSLLDRRRAAAAKRFLEGIAHWCSSNDIATVAEGISSAHHASTAVDAGWLTGQGYWLGRPTDRLATLRATPSAGTRCATGVDGLARAPH</sequence>
<dbReference type="InterPro" id="IPR050706">
    <property type="entry name" value="Cyclic-di-GMP_PDE-like"/>
</dbReference>
<dbReference type="RefSeq" id="WP_171200098.1">
    <property type="nucleotide sequence ID" value="NZ_JABEND010000006.1"/>
</dbReference>
<dbReference type="Proteomes" id="UP000562984">
    <property type="component" value="Unassembled WGS sequence"/>
</dbReference>
<gene>
    <name evidence="3" type="ORF">HKD39_11910</name>
</gene>
<feature type="compositionally biased region" description="Basic and acidic residues" evidence="1">
    <location>
        <begin position="15"/>
        <end position="25"/>
    </location>
</feature>
<comment type="caution">
    <text evidence="3">The sequence shown here is derived from an EMBL/GenBank/DDBJ whole genome shotgun (WGS) entry which is preliminary data.</text>
</comment>
<dbReference type="AlphaFoldDB" id="A0A849A9X1"/>
<dbReference type="PANTHER" id="PTHR33121">
    <property type="entry name" value="CYCLIC DI-GMP PHOSPHODIESTERASE PDEF"/>
    <property type="match status" value="1"/>
</dbReference>
<organism evidence="3 4">
    <name type="scientific">Nakamurella aerolata</name>
    <dbReference type="NCBI Taxonomy" id="1656892"/>
    <lineage>
        <taxon>Bacteria</taxon>
        <taxon>Bacillati</taxon>
        <taxon>Actinomycetota</taxon>
        <taxon>Actinomycetes</taxon>
        <taxon>Nakamurellales</taxon>
        <taxon>Nakamurellaceae</taxon>
        <taxon>Nakamurella</taxon>
    </lineage>
</organism>
<accession>A0A849A9X1</accession>
<dbReference type="Gene3D" id="3.20.20.450">
    <property type="entry name" value="EAL domain"/>
    <property type="match status" value="1"/>
</dbReference>
<dbReference type="Pfam" id="PF00563">
    <property type="entry name" value="EAL"/>
    <property type="match status" value="1"/>
</dbReference>
<dbReference type="EMBL" id="JABEND010000006">
    <property type="protein sequence ID" value="NNG36406.1"/>
    <property type="molecule type" value="Genomic_DNA"/>
</dbReference>
<dbReference type="SUPFAM" id="SSF141868">
    <property type="entry name" value="EAL domain-like"/>
    <property type="match status" value="1"/>
</dbReference>